<comment type="caution">
    <text evidence="2">The sequence shown here is derived from an EMBL/GenBank/DDBJ whole genome shotgun (WGS) entry which is preliminary data.</text>
</comment>
<gene>
    <name evidence="2" type="ORF">FB561_5278</name>
</gene>
<dbReference type="InterPro" id="IPR055878">
    <property type="entry name" value="DUF7455"/>
</dbReference>
<dbReference type="EMBL" id="VIVK01000001">
    <property type="protein sequence ID" value="TWD84103.1"/>
    <property type="molecule type" value="Genomic_DNA"/>
</dbReference>
<protein>
    <recommendedName>
        <fullName evidence="1">DUF7455 domain-containing protein</fullName>
    </recommendedName>
</protein>
<evidence type="ECO:0000313" key="2">
    <source>
        <dbReference type="EMBL" id="TWD84103.1"/>
    </source>
</evidence>
<accession>A0A561BYZ2</accession>
<keyword evidence="3" id="KW-1185">Reference proteome</keyword>
<feature type="domain" description="DUF7455" evidence="1">
    <location>
        <begin position="15"/>
        <end position="68"/>
    </location>
</feature>
<organism evidence="2 3">
    <name type="scientific">Kribbella amoyensis</name>
    <dbReference type="NCBI Taxonomy" id="996641"/>
    <lineage>
        <taxon>Bacteria</taxon>
        <taxon>Bacillati</taxon>
        <taxon>Actinomycetota</taxon>
        <taxon>Actinomycetes</taxon>
        <taxon>Propionibacteriales</taxon>
        <taxon>Kribbellaceae</taxon>
        <taxon>Kribbella</taxon>
    </lineage>
</organism>
<proteinExistence type="predicted"/>
<dbReference type="RefSeq" id="WP_238335064.1">
    <property type="nucleotide sequence ID" value="NZ_VIVK01000001.1"/>
</dbReference>
<dbReference type="AlphaFoldDB" id="A0A561BYZ2"/>
<evidence type="ECO:0000259" key="1">
    <source>
        <dbReference type="Pfam" id="PF24254"/>
    </source>
</evidence>
<evidence type="ECO:0000313" key="3">
    <source>
        <dbReference type="Proteomes" id="UP000318380"/>
    </source>
</evidence>
<reference evidence="2 3" key="1">
    <citation type="submission" date="2019-06" db="EMBL/GenBank/DDBJ databases">
        <title>Sequencing the genomes of 1000 actinobacteria strains.</title>
        <authorList>
            <person name="Klenk H.-P."/>
        </authorList>
    </citation>
    <scope>NUCLEOTIDE SEQUENCE [LARGE SCALE GENOMIC DNA]</scope>
    <source>
        <strain evidence="2 3">DSM 24683</strain>
    </source>
</reference>
<dbReference type="Proteomes" id="UP000318380">
    <property type="component" value="Unassembled WGS sequence"/>
</dbReference>
<dbReference type="Pfam" id="PF24254">
    <property type="entry name" value="DUF7455"/>
    <property type="match status" value="1"/>
</dbReference>
<name>A0A561BYZ2_9ACTN</name>
<sequence>MRPQVTTALAPSSTLSAADRCDRCGAQAYVRVTLTSGGELLFCAHHSREHAEKLRNIAVTIHDETGRLDAAPTIDAEDER</sequence>